<gene>
    <name evidence="4" type="ORF">HZA61_15270</name>
</gene>
<protein>
    <submittedName>
        <fullName evidence="4">MinD/ParA family protein</fullName>
    </submittedName>
</protein>
<dbReference type="GO" id="GO:0009898">
    <property type="term" value="C:cytoplasmic side of plasma membrane"/>
    <property type="evidence" value="ECO:0007669"/>
    <property type="project" value="TreeGrafter"/>
</dbReference>
<evidence type="ECO:0000256" key="1">
    <source>
        <dbReference type="ARBA" id="ARBA00022741"/>
    </source>
</evidence>
<dbReference type="PIRSF" id="PIRSF003092">
    <property type="entry name" value="MinD"/>
    <property type="match status" value="1"/>
</dbReference>
<dbReference type="GO" id="GO:0051782">
    <property type="term" value="P:negative regulation of cell division"/>
    <property type="evidence" value="ECO:0007669"/>
    <property type="project" value="TreeGrafter"/>
</dbReference>
<dbReference type="GO" id="GO:0016887">
    <property type="term" value="F:ATP hydrolysis activity"/>
    <property type="evidence" value="ECO:0007669"/>
    <property type="project" value="TreeGrafter"/>
</dbReference>
<comment type="caution">
    <text evidence="4">The sequence shown here is derived from an EMBL/GenBank/DDBJ whole genome shotgun (WGS) entry which is preliminary data.</text>
</comment>
<dbReference type="GO" id="GO:0005829">
    <property type="term" value="C:cytosol"/>
    <property type="evidence" value="ECO:0007669"/>
    <property type="project" value="TreeGrafter"/>
</dbReference>
<dbReference type="InterPro" id="IPR025501">
    <property type="entry name" value="MinD_FleN"/>
</dbReference>
<feature type="region of interest" description="Disordered" evidence="3">
    <location>
        <begin position="1"/>
        <end position="28"/>
    </location>
</feature>
<dbReference type="InterPro" id="IPR033756">
    <property type="entry name" value="YlxH/NBP35"/>
</dbReference>
<dbReference type="AlphaFoldDB" id="A0A933W4A9"/>
<keyword evidence="1" id="KW-0547">Nucleotide-binding</keyword>
<dbReference type="GO" id="GO:0005524">
    <property type="term" value="F:ATP binding"/>
    <property type="evidence" value="ECO:0007669"/>
    <property type="project" value="UniProtKB-KW"/>
</dbReference>
<evidence type="ECO:0000256" key="3">
    <source>
        <dbReference type="SAM" id="MobiDB-lite"/>
    </source>
</evidence>
<dbReference type="Pfam" id="PF10609">
    <property type="entry name" value="ParA"/>
    <property type="match status" value="1"/>
</dbReference>
<dbReference type="InterPro" id="IPR033875">
    <property type="entry name" value="FlhG"/>
</dbReference>
<dbReference type="InterPro" id="IPR050625">
    <property type="entry name" value="ParA/MinD_ATPase"/>
</dbReference>
<proteinExistence type="predicted"/>
<dbReference type="Gene3D" id="3.40.50.300">
    <property type="entry name" value="P-loop containing nucleotide triphosphate hydrolases"/>
    <property type="match status" value="1"/>
</dbReference>
<evidence type="ECO:0000256" key="2">
    <source>
        <dbReference type="ARBA" id="ARBA00022840"/>
    </source>
</evidence>
<evidence type="ECO:0000313" key="5">
    <source>
        <dbReference type="Proteomes" id="UP000696931"/>
    </source>
</evidence>
<dbReference type="InterPro" id="IPR027417">
    <property type="entry name" value="P-loop_NTPase"/>
</dbReference>
<name>A0A933W4A9_UNCEI</name>
<keyword evidence="2" id="KW-0067">ATP-binding</keyword>
<dbReference type="PANTHER" id="PTHR43384:SF4">
    <property type="entry name" value="CELLULOSE BIOSYNTHESIS PROTEIN BCSQ-RELATED"/>
    <property type="match status" value="1"/>
</dbReference>
<organism evidence="4 5">
    <name type="scientific">Eiseniibacteriota bacterium</name>
    <dbReference type="NCBI Taxonomy" id="2212470"/>
    <lineage>
        <taxon>Bacteria</taxon>
        <taxon>Candidatus Eiseniibacteriota</taxon>
    </lineage>
</organism>
<dbReference type="SUPFAM" id="SSF52540">
    <property type="entry name" value="P-loop containing nucleoside triphosphate hydrolases"/>
    <property type="match status" value="1"/>
</dbReference>
<dbReference type="EMBL" id="JACRIW010000110">
    <property type="protein sequence ID" value="MBI5170848.1"/>
    <property type="molecule type" value="Genomic_DNA"/>
</dbReference>
<evidence type="ECO:0000313" key="4">
    <source>
        <dbReference type="EMBL" id="MBI5170848.1"/>
    </source>
</evidence>
<dbReference type="Proteomes" id="UP000696931">
    <property type="component" value="Unassembled WGS sequence"/>
</dbReference>
<accession>A0A933W4A9</accession>
<reference evidence="4" key="1">
    <citation type="submission" date="2020-07" db="EMBL/GenBank/DDBJ databases">
        <title>Huge and variable diversity of episymbiotic CPR bacteria and DPANN archaea in groundwater ecosystems.</title>
        <authorList>
            <person name="He C.Y."/>
            <person name="Keren R."/>
            <person name="Whittaker M."/>
            <person name="Farag I.F."/>
            <person name="Doudna J."/>
            <person name="Cate J.H.D."/>
            <person name="Banfield J.F."/>
        </authorList>
    </citation>
    <scope>NUCLEOTIDE SEQUENCE</scope>
    <source>
        <strain evidence="4">NC_groundwater_1813_Pr3_B-0.1um_71_17</strain>
    </source>
</reference>
<dbReference type="CDD" id="cd02038">
    <property type="entry name" value="FlhG-like"/>
    <property type="match status" value="1"/>
</dbReference>
<dbReference type="PANTHER" id="PTHR43384">
    <property type="entry name" value="SEPTUM SITE-DETERMINING PROTEIN MIND HOMOLOG, CHLOROPLASTIC-RELATED"/>
    <property type="match status" value="1"/>
</dbReference>
<sequence>MSRRPNVKLVPVQGSVAPQAQPEHPAQLGRPRVRTIVVTSGKGGVGKSNLAANLALALAERGARIVLVDGDLAQANLDILLGVHPRYDLQHVLSGQKTMDEIVVNGPAGVKLVPAASGAPELAEIDDFRREALLRALGTVDEHADLMIIDTASGVSRQVTEFCRLGHEVLVVTTPEMPAFSDAYALIKLLQKQGGLNHAPRLVVNMTTGDEEADDTAHRIKLVARRFLGFELECAGTVPFDPSVARAVRAQEPVVTAFPKSPAAAAYRALAARLWKPVTTGPALREEFPQQSQRLEA</sequence>